<comment type="similarity">
    <text evidence="4 5">Belongs to the RNA methyltransferase RlmH family.</text>
</comment>
<dbReference type="PANTHER" id="PTHR33603">
    <property type="entry name" value="METHYLTRANSFERASE"/>
    <property type="match status" value="1"/>
</dbReference>
<keyword evidence="5" id="KW-0963">Cytoplasm</keyword>
<dbReference type="PANTHER" id="PTHR33603:SF1">
    <property type="entry name" value="RIBOSOMAL RNA LARGE SUBUNIT METHYLTRANSFERASE H"/>
    <property type="match status" value="1"/>
</dbReference>
<protein>
    <recommendedName>
        <fullName evidence="5">Ribosomal RNA large subunit methyltransferase H</fullName>
        <ecNumber evidence="5">2.1.1.177</ecNumber>
    </recommendedName>
    <alternativeName>
        <fullName evidence="5">23S rRNA (pseudouridine1915-N3)-methyltransferase</fullName>
    </alternativeName>
    <alternativeName>
        <fullName evidence="5">23S rRNA m3Psi1915 methyltransferase</fullName>
    </alternativeName>
    <alternativeName>
        <fullName evidence="5">rRNA (pseudouridine-N3-)-methyltransferase RlmH</fullName>
    </alternativeName>
</protein>
<evidence type="ECO:0000256" key="5">
    <source>
        <dbReference type="HAMAP-Rule" id="MF_00658"/>
    </source>
</evidence>
<proteinExistence type="inferred from homology"/>
<organism evidence="6 7">
    <name type="scientific">Legionella dresdenensis</name>
    <dbReference type="NCBI Taxonomy" id="450200"/>
    <lineage>
        <taxon>Bacteria</taxon>
        <taxon>Pseudomonadati</taxon>
        <taxon>Pseudomonadota</taxon>
        <taxon>Gammaproteobacteria</taxon>
        <taxon>Legionellales</taxon>
        <taxon>Legionellaceae</taxon>
        <taxon>Legionella</taxon>
    </lineage>
</organism>
<dbReference type="EMBL" id="JBHSAB010000007">
    <property type="protein sequence ID" value="MFC3908578.1"/>
    <property type="molecule type" value="Genomic_DNA"/>
</dbReference>
<dbReference type="EC" id="2.1.1.177" evidence="5"/>
<evidence type="ECO:0000256" key="2">
    <source>
        <dbReference type="ARBA" id="ARBA00022679"/>
    </source>
</evidence>
<name>A0ABV8CE34_9GAMM</name>
<dbReference type="InterPro" id="IPR029028">
    <property type="entry name" value="Alpha/beta_knot_MTases"/>
</dbReference>
<evidence type="ECO:0000256" key="1">
    <source>
        <dbReference type="ARBA" id="ARBA00022603"/>
    </source>
</evidence>
<keyword evidence="7" id="KW-1185">Reference proteome</keyword>
<dbReference type="NCBIfam" id="TIGR00246">
    <property type="entry name" value="tRNA_RlmH_YbeA"/>
    <property type="match status" value="1"/>
</dbReference>
<evidence type="ECO:0000256" key="4">
    <source>
        <dbReference type="ARBA" id="ARBA00038303"/>
    </source>
</evidence>
<keyword evidence="5" id="KW-0698">rRNA processing</keyword>
<evidence type="ECO:0000256" key="3">
    <source>
        <dbReference type="ARBA" id="ARBA00022691"/>
    </source>
</evidence>
<dbReference type="HAMAP" id="MF_00658">
    <property type="entry name" value="23SrRNA_methyltr_H"/>
    <property type="match status" value="1"/>
</dbReference>
<comment type="function">
    <text evidence="5">Specifically methylates the pseudouridine at position 1915 (m3Psi1915) in 23S rRNA.</text>
</comment>
<keyword evidence="3 5" id="KW-0949">S-adenosyl-L-methionine</keyword>
<comment type="subunit">
    <text evidence="5">Homodimer.</text>
</comment>
<dbReference type="Gene3D" id="3.40.1280.10">
    <property type="match status" value="1"/>
</dbReference>
<comment type="subcellular location">
    <subcellularLocation>
        <location evidence="5">Cytoplasm</location>
    </subcellularLocation>
</comment>
<feature type="binding site" evidence="5">
    <location>
        <position position="105"/>
    </location>
    <ligand>
        <name>S-adenosyl-L-methionine</name>
        <dbReference type="ChEBI" id="CHEBI:59789"/>
    </ligand>
</feature>
<dbReference type="InterPro" id="IPR029026">
    <property type="entry name" value="tRNA_m1G_MTases_N"/>
</dbReference>
<dbReference type="InterPro" id="IPR003742">
    <property type="entry name" value="RlmH-like"/>
</dbReference>
<keyword evidence="2 5" id="KW-0808">Transferase</keyword>
<accession>A0ABV8CE34</accession>
<feature type="binding site" evidence="5">
    <location>
        <position position="74"/>
    </location>
    <ligand>
        <name>S-adenosyl-L-methionine</name>
        <dbReference type="ChEBI" id="CHEBI:59789"/>
    </ligand>
</feature>
<keyword evidence="1 5" id="KW-0489">Methyltransferase</keyword>
<dbReference type="Pfam" id="PF02590">
    <property type="entry name" value="SPOUT_MTase"/>
    <property type="match status" value="1"/>
</dbReference>
<gene>
    <name evidence="5 6" type="primary">rlmH</name>
    <name evidence="6" type="ORF">ACFORL_05750</name>
</gene>
<comment type="caution">
    <text evidence="6">The sequence shown here is derived from an EMBL/GenBank/DDBJ whole genome shotgun (WGS) entry which is preliminary data.</text>
</comment>
<feature type="binding site" evidence="5">
    <location>
        <begin position="124"/>
        <end position="129"/>
    </location>
    <ligand>
        <name>S-adenosyl-L-methionine</name>
        <dbReference type="ChEBI" id="CHEBI:59789"/>
    </ligand>
</feature>
<dbReference type="PIRSF" id="PIRSF004505">
    <property type="entry name" value="MT_bac"/>
    <property type="match status" value="1"/>
</dbReference>
<sequence length="156" mass="17621">MFKITVIACGNKMPDWVNAAADEFSKRLKEYVNFNLIEIPLAKRSKASDLNRIMEKESTLIIEAIPKGSRVIALEINGSTFSSEKLADKFQAMQHTNSHLCILIGGPEGLSRQTLEHCHESWSLSALTLPHPIVRIVLLEAIYRAWSIINNHPYHK</sequence>
<dbReference type="NCBIfam" id="NF000986">
    <property type="entry name" value="PRK00103.1-4"/>
    <property type="match status" value="1"/>
</dbReference>
<dbReference type="CDD" id="cd18081">
    <property type="entry name" value="RlmH-like"/>
    <property type="match status" value="1"/>
</dbReference>
<reference evidence="7" key="1">
    <citation type="journal article" date="2019" name="Int. J. Syst. Evol. Microbiol.">
        <title>The Global Catalogue of Microorganisms (GCM) 10K type strain sequencing project: providing services to taxonomists for standard genome sequencing and annotation.</title>
        <authorList>
            <consortium name="The Broad Institute Genomics Platform"/>
            <consortium name="The Broad Institute Genome Sequencing Center for Infectious Disease"/>
            <person name="Wu L."/>
            <person name="Ma J."/>
        </authorList>
    </citation>
    <scope>NUCLEOTIDE SEQUENCE [LARGE SCALE GENOMIC DNA]</scope>
    <source>
        <strain evidence="7">CCUG 59858</strain>
    </source>
</reference>
<evidence type="ECO:0000313" key="6">
    <source>
        <dbReference type="EMBL" id="MFC3908578.1"/>
    </source>
</evidence>
<evidence type="ECO:0000313" key="7">
    <source>
        <dbReference type="Proteomes" id="UP001595758"/>
    </source>
</evidence>
<dbReference type="Proteomes" id="UP001595758">
    <property type="component" value="Unassembled WGS sequence"/>
</dbReference>
<comment type="catalytic activity">
    <reaction evidence="5">
        <text>pseudouridine(1915) in 23S rRNA + S-adenosyl-L-methionine = N(3)-methylpseudouridine(1915) in 23S rRNA + S-adenosyl-L-homocysteine + H(+)</text>
        <dbReference type="Rhea" id="RHEA:42752"/>
        <dbReference type="Rhea" id="RHEA-COMP:10221"/>
        <dbReference type="Rhea" id="RHEA-COMP:10222"/>
        <dbReference type="ChEBI" id="CHEBI:15378"/>
        <dbReference type="ChEBI" id="CHEBI:57856"/>
        <dbReference type="ChEBI" id="CHEBI:59789"/>
        <dbReference type="ChEBI" id="CHEBI:65314"/>
        <dbReference type="ChEBI" id="CHEBI:74486"/>
        <dbReference type="EC" id="2.1.1.177"/>
    </reaction>
</comment>
<dbReference type="RefSeq" id="WP_382341996.1">
    <property type="nucleotide sequence ID" value="NZ_JBHSAB010000007.1"/>
</dbReference>
<dbReference type="SUPFAM" id="SSF75217">
    <property type="entry name" value="alpha/beta knot"/>
    <property type="match status" value="1"/>
</dbReference>